<dbReference type="RefSeq" id="XP_005851615.1">
    <property type="nucleotide sequence ID" value="XM_005851553.1"/>
</dbReference>
<protein>
    <recommendedName>
        <fullName evidence="2">Flavin reductase like domain-containing protein</fullName>
    </recommendedName>
</protein>
<dbReference type="OrthoDB" id="507659at2759"/>
<dbReference type="KEGG" id="cvr:CHLNCDRAFT_50078"/>
<dbReference type="GO" id="GO:0010181">
    <property type="term" value="F:FMN binding"/>
    <property type="evidence" value="ECO:0007669"/>
    <property type="project" value="InterPro"/>
</dbReference>
<evidence type="ECO:0000259" key="2">
    <source>
        <dbReference type="Pfam" id="PF01613"/>
    </source>
</evidence>
<evidence type="ECO:0000256" key="1">
    <source>
        <dbReference type="SAM" id="Phobius"/>
    </source>
</evidence>
<dbReference type="EMBL" id="GL433836">
    <property type="protein sequence ID" value="EFN59513.1"/>
    <property type="molecule type" value="Genomic_DNA"/>
</dbReference>
<keyword evidence="4" id="KW-1185">Reference proteome</keyword>
<proteinExistence type="predicted"/>
<feature type="domain" description="Flavin reductase like" evidence="2">
    <location>
        <begin position="4"/>
        <end position="134"/>
    </location>
</feature>
<organism evidence="4">
    <name type="scientific">Chlorella variabilis</name>
    <name type="common">Green alga</name>
    <dbReference type="NCBI Taxonomy" id="554065"/>
    <lineage>
        <taxon>Eukaryota</taxon>
        <taxon>Viridiplantae</taxon>
        <taxon>Chlorophyta</taxon>
        <taxon>core chlorophytes</taxon>
        <taxon>Trebouxiophyceae</taxon>
        <taxon>Chlorellales</taxon>
        <taxon>Chlorellaceae</taxon>
        <taxon>Chlorella clade</taxon>
        <taxon>Chlorella</taxon>
    </lineage>
</organism>
<dbReference type="eggNOG" id="ENOG502S5ZD">
    <property type="taxonomic scope" value="Eukaryota"/>
</dbReference>
<dbReference type="InParanoid" id="E1Z3P1"/>
<dbReference type="Pfam" id="PF01613">
    <property type="entry name" value="Flavin_Reduct"/>
    <property type="match status" value="1"/>
</dbReference>
<dbReference type="SUPFAM" id="SSF50475">
    <property type="entry name" value="FMN-binding split barrel"/>
    <property type="match status" value="1"/>
</dbReference>
<evidence type="ECO:0000313" key="4">
    <source>
        <dbReference type="Proteomes" id="UP000008141"/>
    </source>
</evidence>
<name>E1Z3P1_CHLVA</name>
<dbReference type="Gene3D" id="2.30.110.10">
    <property type="entry name" value="Electron Transport, Fmn-binding Protein, Chain A"/>
    <property type="match status" value="1"/>
</dbReference>
<accession>E1Z3P1</accession>
<dbReference type="GeneID" id="17358532"/>
<dbReference type="InterPro" id="IPR012349">
    <property type="entry name" value="Split_barrel_FMN-bd"/>
</dbReference>
<dbReference type="AlphaFoldDB" id="E1Z3P1"/>
<gene>
    <name evidence="3" type="ORF">CHLNCDRAFT_50078</name>
</gene>
<keyword evidence="1" id="KW-0472">Membrane</keyword>
<keyword evidence="1" id="KW-0812">Transmembrane</keyword>
<feature type="transmembrane region" description="Helical" evidence="1">
    <location>
        <begin position="161"/>
        <end position="182"/>
    </location>
</feature>
<sequence length="183" mass="20006">MNLVTYASPISLKPRQYALGLYLNTLSWENMLATRTGLLQVLGEQHAALFELLGRTSGRDVDKLAELAARGVPVTRRPADGIPLLDDSLGWMELRFASEPVNYGDHDVVICEVTDWHTPAAAGGGAAQALYTGRLRELGLIAIFFRTPLDFLFWFSCVESIAALFGLTGVFTAQPTLVTLFFG</sequence>
<reference evidence="3 4" key="1">
    <citation type="journal article" date="2010" name="Plant Cell">
        <title>The Chlorella variabilis NC64A genome reveals adaptation to photosymbiosis, coevolution with viruses, and cryptic sex.</title>
        <authorList>
            <person name="Blanc G."/>
            <person name="Duncan G."/>
            <person name="Agarkova I."/>
            <person name="Borodovsky M."/>
            <person name="Gurnon J."/>
            <person name="Kuo A."/>
            <person name="Lindquist E."/>
            <person name="Lucas S."/>
            <person name="Pangilinan J."/>
            <person name="Polle J."/>
            <person name="Salamov A."/>
            <person name="Terry A."/>
            <person name="Yamada T."/>
            <person name="Dunigan D.D."/>
            <person name="Grigoriev I.V."/>
            <person name="Claverie J.M."/>
            <person name="Van Etten J.L."/>
        </authorList>
    </citation>
    <scope>NUCLEOTIDE SEQUENCE [LARGE SCALE GENOMIC DNA]</scope>
    <source>
        <strain evidence="3 4">NC64A</strain>
    </source>
</reference>
<keyword evidence="1" id="KW-1133">Transmembrane helix</keyword>
<evidence type="ECO:0000313" key="3">
    <source>
        <dbReference type="EMBL" id="EFN59513.1"/>
    </source>
</evidence>
<dbReference type="InterPro" id="IPR002563">
    <property type="entry name" value="Flavin_Rdtase-like_dom"/>
</dbReference>
<dbReference type="OMA" id="PERIWTI"/>
<dbReference type="Proteomes" id="UP000008141">
    <property type="component" value="Unassembled WGS sequence"/>
</dbReference>